<evidence type="ECO:0000313" key="2">
    <source>
        <dbReference type="RefSeq" id="XP_010242843.1"/>
    </source>
</evidence>
<gene>
    <name evidence="2" type="primary">LOC104587087</name>
</gene>
<accession>A0A1U7YRM0</accession>
<organism evidence="1 2">
    <name type="scientific">Nelumbo nucifera</name>
    <name type="common">Sacred lotus</name>
    <dbReference type="NCBI Taxonomy" id="4432"/>
    <lineage>
        <taxon>Eukaryota</taxon>
        <taxon>Viridiplantae</taxon>
        <taxon>Streptophyta</taxon>
        <taxon>Embryophyta</taxon>
        <taxon>Tracheophyta</taxon>
        <taxon>Spermatophyta</taxon>
        <taxon>Magnoliopsida</taxon>
        <taxon>Proteales</taxon>
        <taxon>Nelumbonaceae</taxon>
        <taxon>Nelumbo</taxon>
    </lineage>
</organism>
<dbReference type="GeneID" id="104587087"/>
<dbReference type="OMA" id="ELDCMFR"/>
<dbReference type="PANTHER" id="PTHR33070:SF7">
    <property type="entry name" value="RX N-TERMINAL DOMAIN-CONTAINING PROTEIN"/>
    <property type="match status" value="1"/>
</dbReference>
<dbReference type="KEGG" id="nnu:104587087"/>
<dbReference type="InterPro" id="IPR004320">
    <property type="entry name" value="BPS1_pln"/>
</dbReference>
<dbReference type="RefSeq" id="XP_010242843.1">
    <property type="nucleotide sequence ID" value="XM_010244541.1"/>
</dbReference>
<dbReference type="Proteomes" id="UP000189703">
    <property type="component" value="Unplaced"/>
</dbReference>
<reference evidence="2" key="1">
    <citation type="submission" date="2025-08" db="UniProtKB">
        <authorList>
            <consortium name="RefSeq"/>
        </authorList>
    </citation>
    <scope>IDENTIFICATION</scope>
</reference>
<dbReference type="Pfam" id="PF03087">
    <property type="entry name" value="BPS1"/>
    <property type="match status" value="1"/>
</dbReference>
<dbReference type="OrthoDB" id="1678530at2759"/>
<dbReference type="GO" id="GO:0048364">
    <property type="term" value="P:root development"/>
    <property type="evidence" value="ECO:0007669"/>
    <property type="project" value="InterPro"/>
</dbReference>
<protein>
    <submittedName>
        <fullName evidence="2">Uncharacterized protein LOC104587087</fullName>
    </submittedName>
</protein>
<dbReference type="eggNOG" id="ENOG502RX8D">
    <property type="taxonomic scope" value="Eukaryota"/>
</dbReference>
<dbReference type="PANTHER" id="PTHR33070">
    <property type="entry name" value="OS06G0725500 PROTEIN"/>
    <property type="match status" value="1"/>
</dbReference>
<proteinExistence type="predicted"/>
<sequence length="245" mass="28199">MLRHNFEALRSLHDSANDLLQSPVTQQALVHHRDEKWIHEVTEGSLRMLDVCSITRDVLLLVKEHLQDLHSTLRRRSAREPDLDDKIGAYNFCRKKMKKEMIKCLQALKKMNKCGSLPLSEMDQNLVAVVGILRQVRVTTISIVESILSFMSRSNRNSFIPRCLRARRVGSAVVEENEVERVNTALCALHGNTWRDEKTDAIGVQTANKRLEALELAIEDLEFELECMFRRLIRTRVSLLNILSN</sequence>
<dbReference type="AlphaFoldDB" id="A0A1U7YRM0"/>
<evidence type="ECO:0000313" key="1">
    <source>
        <dbReference type="Proteomes" id="UP000189703"/>
    </source>
</evidence>
<name>A0A1U7YRM0_NELNU</name>
<dbReference type="GO" id="GO:0048367">
    <property type="term" value="P:shoot system development"/>
    <property type="evidence" value="ECO:0007669"/>
    <property type="project" value="InterPro"/>
</dbReference>
<keyword evidence="1" id="KW-1185">Reference proteome</keyword>